<feature type="transmembrane region" description="Helical" evidence="1">
    <location>
        <begin position="26"/>
        <end position="43"/>
    </location>
</feature>
<evidence type="ECO:0000256" key="1">
    <source>
        <dbReference type="SAM" id="Phobius"/>
    </source>
</evidence>
<gene>
    <name evidence="2" type="ORF">ICC18_14065</name>
</gene>
<comment type="caution">
    <text evidence="2">The sequence shown here is derived from an EMBL/GenBank/DDBJ whole genome shotgun (WGS) entry which is preliminary data.</text>
</comment>
<name>A0A926KQU9_9BACL</name>
<protein>
    <submittedName>
        <fullName evidence="2">Uncharacterized protein</fullName>
    </submittedName>
</protein>
<keyword evidence="1" id="KW-0472">Membrane</keyword>
<dbReference type="Proteomes" id="UP000650466">
    <property type="component" value="Unassembled WGS sequence"/>
</dbReference>
<sequence length="47" mass="5243">MRVKINGKDLNPGDRVTFESSEYSDGQGLVVLIAGIIAGYLWWRGFL</sequence>
<keyword evidence="1" id="KW-0812">Transmembrane</keyword>
<dbReference type="RefSeq" id="WP_188175038.1">
    <property type="nucleotide sequence ID" value="NZ_JACVVD010000004.1"/>
</dbReference>
<evidence type="ECO:0000313" key="2">
    <source>
        <dbReference type="EMBL" id="MBD0381246.1"/>
    </source>
</evidence>
<reference evidence="2" key="1">
    <citation type="submission" date="2020-09" db="EMBL/GenBank/DDBJ databases">
        <title>Draft Genome Sequence of Paenibacillus sp. WST5.</title>
        <authorList>
            <person name="Bao Z."/>
        </authorList>
    </citation>
    <scope>NUCLEOTIDE SEQUENCE</scope>
    <source>
        <strain evidence="2">WST5</strain>
    </source>
</reference>
<evidence type="ECO:0000313" key="3">
    <source>
        <dbReference type="Proteomes" id="UP000650466"/>
    </source>
</evidence>
<accession>A0A926KQU9</accession>
<dbReference type="AlphaFoldDB" id="A0A926KQU9"/>
<keyword evidence="1" id="KW-1133">Transmembrane helix</keyword>
<dbReference type="EMBL" id="JACVVD010000004">
    <property type="protein sequence ID" value="MBD0381246.1"/>
    <property type="molecule type" value="Genomic_DNA"/>
</dbReference>
<proteinExistence type="predicted"/>
<keyword evidence="3" id="KW-1185">Reference proteome</keyword>
<organism evidence="2 3">
    <name type="scientific">Paenibacillus sedimenti</name>
    <dbReference type="NCBI Taxonomy" id="2770274"/>
    <lineage>
        <taxon>Bacteria</taxon>
        <taxon>Bacillati</taxon>
        <taxon>Bacillota</taxon>
        <taxon>Bacilli</taxon>
        <taxon>Bacillales</taxon>
        <taxon>Paenibacillaceae</taxon>
        <taxon>Paenibacillus</taxon>
    </lineage>
</organism>